<feature type="region of interest" description="Disordered" evidence="1">
    <location>
        <begin position="1098"/>
        <end position="1120"/>
    </location>
</feature>
<accession>A0A7G2CR62</accession>
<protein>
    <submittedName>
        <fullName evidence="2">Uncharacterized protein</fullName>
    </submittedName>
</protein>
<evidence type="ECO:0000313" key="3">
    <source>
        <dbReference type="Proteomes" id="UP000515908"/>
    </source>
</evidence>
<dbReference type="EMBL" id="LR877167">
    <property type="protein sequence ID" value="CAD2221869.1"/>
    <property type="molecule type" value="Genomic_DNA"/>
</dbReference>
<dbReference type="InterPro" id="IPR011989">
    <property type="entry name" value="ARM-like"/>
</dbReference>
<dbReference type="VEuPathDB" id="TriTrypDB:ADEAN_000940400"/>
<dbReference type="Gene3D" id="1.25.10.10">
    <property type="entry name" value="Leucine-rich Repeat Variant"/>
    <property type="match status" value="1"/>
</dbReference>
<reference evidence="2 3" key="1">
    <citation type="submission" date="2020-08" db="EMBL/GenBank/DDBJ databases">
        <authorList>
            <person name="Newling K."/>
            <person name="Davey J."/>
            <person name="Forrester S."/>
        </authorList>
    </citation>
    <scope>NUCLEOTIDE SEQUENCE [LARGE SCALE GENOMIC DNA]</scope>
    <source>
        <strain evidence="3">Crithidia deanei Carvalho (ATCC PRA-265)</strain>
    </source>
</reference>
<keyword evidence="3" id="KW-1185">Reference proteome</keyword>
<dbReference type="Proteomes" id="UP000515908">
    <property type="component" value="Chromosome 23"/>
</dbReference>
<proteinExistence type="predicted"/>
<name>A0A7G2CR62_9TRYP</name>
<sequence length="1226" mass="142140">MSKQNFLQAFSDLCIHDKWSFVVQHCTQVAQQYAQNKNSFEKESALLQALTQSEDVYENKVASMYIQSFTHHALKPLVAKWKKERSELRHNTKKLSEVEKVKYGLALSEEMQQVVSQQVPPTVQACAFHLLNHTDERVSRLVPFVFISEKKLEQQRKNCPAAADLTEWETILTTLEKESTTVKKETCQALFEKKEKLFQWFPERTVHTLGRLCPVMVVKDVENIKTVSIAYFVADTILFFLKEMIHQLRHDDLLPHEQKEKSALLFSLFYASYALLVVALTRQDKLQTLVREVMTPLLALDPLPVLHFLVTVEETQPTTLPNFMDLSERRFGHYFSKQKWKKVQHDTTLMKKLYTLGFCGKFIYPGKDVLQEKKKNETNQTIKNQYEVELYKNTFITHLQFLSNAHLKTFLYDQYVQNTERRKKELEEYDKNNNNNNTDNILATLRRLHYFLVGPILKELPLESQRRTEIKKFTPENGFPAELDRYVYLPFPDYLARIEFLSSQNKNENLLHHRDVGQRAKVLNDMLQTLPLAPAHLRTVFARVKTSMANDQGPLKETVWGAMRFLPESCFEFYFKTETQEQVEEFLTIIQEMVHNLYVSRDIPTRTYTHVVQFYMKQVYPTFPEKALTAVREILHKVQYKLEVTDLFPSKRSSSNGRTYFQQLFRLFLHDYMKEQLSLVEGKQVLQRLLEGIKQFYWDSVSSEVLPLFREILQTPAPTEEDALLQRTVIPLYMGLLGMENVPALDDYVLHLLEADPDAMVLAPVARHVARHAKESFCRRYIPKEEGELVQGRFSRLLPFLERMRGGRQLRVYRNACRGLYFGGCSSAVQNWSSTLQEQLGQQLIHTMNTQASLRQEAFHLLKHLPCFASASVPQLIQMVKENELLREFAIQLLGTAQDKASLPYLLQLLESVETAKLALRAVRGRFTLALRRLPEEKKEEGIRQMIQDLQPALKSPKITVQKSVLEFVLNELKSKIALNTVLAFVQEKNTPSENNNNKGIHKDVLEVVLQALPKYTQYEETWDFFDDMLNNYFEVLGGNTAVVSYVTVREVTRILHNSTFGIAFEKDEKIIKLKQTRHTKLVCFVLEKAEALELRELQKLSPESSPTGTPRDGNNNNNKKIKIKKTSEALSQAQQLLAALINNKFFFSVSGDTLATRPGRAGLSSTTNELIQNFTVSQTRTGRTENRTVFVVISQCRLCARRRRHLSRISNFTVAERSFFGSFFH</sequence>
<organism evidence="2 3">
    <name type="scientific">Angomonas deanei</name>
    <dbReference type="NCBI Taxonomy" id="59799"/>
    <lineage>
        <taxon>Eukaryota</taxon>
        <taxon>Discoba</taxon>
        <taxon>Euglenozoa</taxon>
        <taxon>Kinetoplastea</taxon>
        <taxon>Metakinetoplastina</taxon>
        <taxon>Trypanosomatida</taxon>
        <taxon>Trypanosomatidae</taxon>
        <taxon>Strigomonadinae</taxon>
        <taxon>Angomonas</taxon>
    </lineage>
</organism>
<evidence type="ECO:0000313" key="2">
    <source>
        <dbReference type="EMBL" id="CAD2221869.1"/>
    </source>
</evidence>
<gene>
    <name evidence="2" type="ORF">ADEAN_000940400</name>
</gene>
<dbReference type="SUPFAM" id="SSF48371">
    <property type="entry name" value="ARM repeat"/>
    <property type="match status" value="1"/>
</dbReference>
<evidence type="ECO:0000256" key="1">
    <source>
        <dbReference type="SAM" id="MobiDB-lite"/>
    </source>
</evidence>
<dbReference type="InterPro" id="IPR016024">
    <property type="entry name" value="ARM-type_fold"/>
</dbReference>
<dbReference type="AlphaFoldDB" id="A0A7G2CR62"/>